<evidence type="ECO:0000313" key="1">
    <source>
        <dbReference type="EMBL" id="KAL2846888.1"/>
    </source>
</evidence>
<reference evidence="1 2" key="1">
    <citation type="submission" date="2024-07" db="EMBL/GenBank/DDBJ databases">
        <title>Section-level genome sequencing and comparative genomics of Aspergillus sections Usti and Cavernicolus.</title>
        <authorList>
            <consortium name="Lawrence Berkeley National Laboratory"/>
            <person name="Nybo J.L."/>
            <person name="Vesth T.C."/>
            <person name="Theobald S."/>
            <person name="Frisvad J.C."/>
            <person name="Larsen T.O."/>
            <person name="Kjaerboelling I."/>
            <person name="Rothschild-Mancinelli K."/>
            <person name="Lyhne E.K."/>
            <person name="Kogle M.E."/>
            <person name="Barry K."/>
            <person name="Clum A."/>
            <person name="Na H."/>
            <person name="Ledsgaard L."/>
            <person name="Lin J."/>
            <person name="Lipzen A."/>
            <person name="Kuo A."/>
            <person name="Riley R."/>
            <person name="Mondo S."/>
            <person name="Labutti K."/>
            <person name="Haridas S."/>
            <person name="Pangalinan J."/>
            <person name="Salamov A.A."/>
            <person name="Simmons B.A."/>
            <person name="Magnuson J.K."/>
            <person name="Chen J."/>
            <person name="Drula E."/>
            <person name="Henrissat B."/>
            <person name="Wiebenga A."/>
            <person name="Lubbers R.J."/>
            <person name="Gomes A.C."/>
            <person name="Makela M.R."/>
            <person name="Stajich J."/>
            <person name="Grigoriev I.V."/>
            <person name="Mortensen U.H."/>
            <person name="De Vries R.P."/>
            <person name="Baker S.E."/>
            <person name="Andersen M.R."/>
        </authorList>
    </citation>
    <scope>NUCLEOTIDE SEQUENCE [LARGE SCALE GENOMIC DNA]</scope>
    <source>
        <strain evidence="1 2">CBS 123904</strain>
    </source>
</reference>
<comment type="caution">
    <text evidence="1">The sequence shown here is derived from an EMBL/GenBank/DDBJ whole genome shotgun (WGS) entry which is preliminary data.</text>
</comment>
<dbReference type="EMBL" id="JBFXLU010000060">
    <property type="protein sequence ID" value="KAL2846888.1"/>
    <property type="molecule type" value="Genomic_DNA"/>
</dbReference>
<sequence>MAAMAFRADILDALLLSGRFDISEQDSLLRTPLQVVCRAGKQRDPIAQAARIVTIKRLLATGSNILEPEQGGLTPVAMALADEDYDLMRVIAHYWDEVTRVTQGTNPVEPEWYVNIKARLLQQESMKN</sequence>
<dbReference type="InterPro" id="IPR036770">
    <property type="entry name" value="Ankyrin_rpt-contain_sf"/>
</dbReference>
<gene>
    <name evidence="1" type="ORF">BJY01DRAFT_172562</name>
</gene>
<name>A0ABR4K3I6_9EURO</name>
<proteinExistence type="predicted"/>
<keyword evidence="2" id="KW-1185">Reference proteome</keyword>
<accession>A0ABR4K3I6</accession>
<evidence type="ECO:0000313" key="2">
    <source>
        <dbReference type="Proteomes" id="UP001610446"/>
    </source>
</evidence>
<organism evidence="1 2">
    <name type="scientific">Aspergillus pseudoustus</name>
    <dbReference type="NCBI Taxonomy" id="1810923"/>
    <lineage>
        <taxon>Eukaryota</taxon>
        <taxon>Fungi</taxon>
        <taxon>Dikarya</taxon>
        <taxon>Ascomycota</taxon>
        <taxon>Pezizomycotina</taxon>
        <taxon>Eurotiomycetes</taxon>
        <taxon>Eurotiomycetidae</taxon>
        <taxon>Eurotiales</taxon>
        <taxon>Aspergillaceae</taxon>
        <taxon>Aspergillus</taxon>
        <taxon>Aspergillus subgen. Nidulantes</taxon>
    </lineage>
</organism>
<dbReference type="Gene3D" id="1.25.40.20">
    <property type="entry name" value="Ankyrin repeat-containing domain"/>
    <property type="match status" value="1"/>
</dbReference>
<dbReference type="Proteomes" id="UP001610446">
    <property type="component" value="Unassembled WGS sequence"/>
</dbReference>
<protein>
    <recommendedName>
        <fullName evidence="3">Ankyrin repeat-containing domain protein</fullName>
    </recommendedName>
</protein>
<dbReference type="SUPFAM" id="SSF48403">
    <property type="entry name" value="Ankyrin repeat"/>
    <property type="match status" value="1"/>
</dbReference>
<evidence type="ECO:0008006" key="3">
    <source>
        <dbReference type="Google" id="ProtNLM"/>
    </source>
</evidence>